<evidence type="ECO:0000313" key="2">
    <source>
        <dbReference type="Proteomes" id="UP000499080"/>
    </source>
</evidence>
<gene>
    <name evidence="1" type="ORF">AVEN_79826_1</name>
</gene>
<accession>A0A4Y2EYM0</accession>
<keyword evidence="2" id="KW-1185">Reference proteome</keyword>
<proteinExistence type="predicted"/>
<organism evidence="1 2">
    <name type="scientific">Araneus ventricosus</name>
    <name type="common">Orbweaver spider</name>
    <name type="synonym">Epeira ventricosa</name>
    <dbReference type="NCBI Taxonomy" id="182803"/>
    <lineage>
        <taxon>Eukaryota</taxon>
        <taxon>Metazoa</taxon>
        <taxon>Ecdysozoa</taxon>
        <taxon>Arthropoda</taxon>
        <taxon>Chelicerata</taxon>
        <taxon>Arachnida</taxon>
        <taxon>Araneae</taxon>
        <taxon>Araneomorphae</taxon>
        <taxon>Entelegynae</taxon>
        <taxon>Araneoidea</taxon>
        <taxon>Araneidae</taxon>
        <taxon>Araneus</taxon>
    </lineage>
</organism>
<reference evidence="1 2" key="1">
    <citation type="journal article" date="2019" name="Sci. Rep.">
        <title>Orb-weaving spider Araneus ventricosus genome elucidates the spidroin gene catalogue.</title>
        <authorList>
            <person name="Kono N."/>
            <person name="Nakamura H."/>
            <person name="Ohtoshi R."/>
            <person name="Moran D.A.P."/>
            <person name="Shinohara A."/>
            <person name="Yoshida Y."/>
            <person name="Fujiwara M."/>
            <person name="Mori M."/>
            <person name="Tomita M."/>
            <person name="Arakawa K."/>
        </authorList>
    </citation>
    <scope>NUCLEOTIDE SEQUENCE [LARGE SCALE GENOMIC DNA]</scope>
</reference>
<comment type="caution">
    <text evidence="1">The sequence shown here is derived from an EMBL/GenBank/DDBJ whole genome shotgun (WGS) entry which is preliminary data.</text>
</comment>
<evidence type="ECO:0000313" key="1">
    <source>
        <dbReference type="EMBL" id="GBM33931.1"/>
    </source>
</evidence>
<name>A0A4Y2EYM0_ARAVE</name>
<sequence length="118" mass="13377">MFIEMLVQEVVKLLTILVKFYHEKKNPLVVPYSAVGCYFEVVVGTGIIWGFPSNLQFLPIAKVVMTAVDAHDLGDQHLLVSCLQAQLPQTDFPWPDFANNLIKTYRFCVKIAYQISSL</sequence>
<dbReference type="Proteomes" id="UP000499080">
    <property type="component" value="Unassembled WGS sequence"/>
</dbReference>
<protein>
    <submittedName>
        <fullName evidence="1">Uncharacterized protein</fullName>
    </submittedName>
</protein>
<dbReference type="AlphaFoldDB" id="A0A4Y2EYM0"/>
<dbReference type="EMBL" id="BGPR01000746">
    <property type="protein sequence ID" value="GBM33931.1"/>
    <property type="molecule type" value="Genomic_DNA"/>
</dbReference>